<organism evidence="3 4">
    <name type="scientific">Pseudoalteromonas aliena SW19</name>
    <dbReference type="NCBI Taxonomy" id="1314866"/>
    <lineage>
        <taxon>Bacteria</taxon>
        <taxon>Pseudomonadati</taxon>
        <taxon>Pseudomonadota</taxon>
        <taxon>Gammaproteobacteria</taxon>
        <taxon>Alteromonadales</taxon>
        <taxon>Pseudoalteromonadaceae</taxon>
        <taxon>Pseudoalteromonas</taxon>
    </lineage>
</organism>
<dbReference type="PANTHER" id="PTHR37938:SF1">
    <property type="entry name" value="BLL0215 PROTEIN"/>
    <property type="match status" value="1"/>
</dbReference>
<sequence length="202" mass="22655">MTVIAFNFAMKYFELIVIKNHKIMQETILESASFDSKVKQYWMVTAVLFSCLVLVTIPLIPLILLIVWLVAGRILAAMSAELLPQKLVVKRGVLFKEEKSIPLEKITDVGLSQGPLMRFFGLYRLSFETAGQSGHGALVSLLGVVNAGEFREAILTQKDNLNEQYPVADELAEDHLNQALLARLVEVVERIDTRLAALEKQR</sequence>
<evidence type="ECO:0000259" key="2">
    <source>
        <dbReference type="Pfam" id="PF03703"/>
    </source>
</evidence>
<feature type="transmembrane region" description="Helical" evidence="1">
    <location>
        <begin position="41"/>
        <end position="71"/>
    </location>
</feature>
<accession>A0ABR9E371</accession>
<proteinExistence type="predicted"/>
<keyword evidence="1" id="KW-0472">Membrane</keyword>
<keyword evidence="1" id="KW-1133">Transmembrane helix</keyword>
<dbReference type="Proteomes" id="UP000648482">
    <property type="component" value="Unassembled WGS sequence"/>
</dbReference>
<reference evidence="3 4" key="1">
    <citation type="submission" date="2015-06" db="EMBL/GenBank/DDBJ databases">
        <title>Genome sequence of Pseudoalteromonas aliena.</title>
        <authorList>
            <person name="Xie B.-B."/>
            <person name="Rong J.-C."/>
            <person name="Qin Q.-L."/>
            <person name="Zhang Y.-Z."/>
        </authorList>
    </citation>
    <scope>NUCLEOTIDE SEQUENCE [LARGE SCALE GENOMIC DNA]</scope>
    <source>
        <strain evidence="3 4">SW19</strain>
    </source>
</reference>
<dbReference type="InterPro" id="IPR005182">
    <property type="entry name" value="YdbS-like_PH"/>
</dbReference>
<protein>
    <submittedName>
        <fullName evidence="3">Membrane protein</fullName>
    </submittedName>
</protein>
<keyword evidence="1" id="KW-0812">Transmembrane</keyword>
<dbReference type="EMBL" id="AQGU01000028">
    <property type="protein sequence ID" value="MBE0361057.1"/>
    <property type="molecule type" value="Genomic_DNA"/>
</dbReference>
<name>A0ABR9E371_9GAMM</name>
<dbReference type="PANTHER" id="PTHR37938">
    <property type="entry name" value="BLL0215 PROTEIN"/>
    <property type="match status" value="1"/>
</dbReference>
<evidence type="ECO:0000256" key="1">
    <source>
        <dbReference type="SAM" id="Phobius"/>
    </source>
</evidence>
<evidence type="ECO:0000313" key="3">
    <source>
        <dbReference type="EMBL" id="MBE0361057.1"/>
    </source>
</evidence>
<gene>
    <name evidence="3" type="ORF">PALI_a3153</name>
</gene>
<feature type="domain" description="YdbS-like PH" evidence="2">
    <location>
        <begin position="85"/>
        <end position="154"/>
    </location>
</feature>
<evidence type="ECO:0000313" key="4">
    <source>
        <dbReference type="Proteomes" id="UP000648482"/>
    </source>
</evidence>
<comment type="caution">
    <text evidence="3">The sequence shown here is derived from an EMBL/GenBank/DDBJ whole genome shotgun (WGS) entry which is preliminary data.</text>
</comment>
<keyword evidence="4" id="KW-1185">Reference proteome</keyword>
<dbReference type="Pfam" id="PF03703">
    <property type="entry name" value="bPH_2"/>
    <property type="match status" value="1"/>
</dbReference>